<evidence type="ECO:0000256" key="3">
    <source>
        <dbReference type="ARBA" id="ARBA00022695"/>
    </source>
</evidence>
<keyword evidence="10" id="KW-0190">Covalent protein-DNA linkage</keyword>
<name>A0A2K9LSB7_9VIRU</name>
<dbReference type="InterPro" id="IPR049912">
    <property type="entry name" value="CRESS_DNA_REP"/>
</dbReference>
<feature type="binding site" evidence="13">
    <location>
        <position position="52"/>
    </location>
    <ligand>
        <name>a divalent metal cation</name>
        <dbReference type="ChEBI" id="CHEBI:60240"/>
    </ligand>
</feature>
<evidence type="ECO:0000256" key="13">
    <source>
        <dbReference type="PIRSR" id="PIRSR601191-2"/>
    </source>
</evidence>
<dbReference type="GO" id="GO:0003677">
    <property type="term" value="F:DNA binding"/>
    <property type="evidence" value="ECO:0007669"/>
    <property type="project" value="UniProtKB-KW"/>
</dbReference>
<evidence type="ECO:0000256" key="1">
    <source>
        <dbReference type="ARBA" id="ARBA00004147"/>
    </source>
</evidence>
<dbReference type="SUPFAM" id="SSF55464">
    <property type="entry name" value="Origin of replication-binding domain, RBD-like"/>
    <property type="match status" value="1"/>
</dbReference>
<evidence type="ECO:0000256" key="4">
    <source>
        <dbReference type="ARBA" id="ARBA00022705"/>
    </source>
</evidence>
<dbReference type="InterPro" id="IPR027417">
    <property type="entry name" value="P-loop_NTPase"/>
</dbReference>
<dbReference type="PRINTS" id="PR00228">
    <property type="entry name" value="GEMCOATCLVL1"/>
</dbReference>
<evidence type="ECO:0000256" key="10">
    <source>
        <dbReference type="ARBA" id="ARBA00023124"/>
    </source>
</evidence>
<dbReference type="InterPro" id="IPR001191">
    <property type="entry name" value="Gemini_AL1_REP"/>
</dbReference>
<dbReference type="Pfam" id="PF00799">
    <property type="entry name" value="Gemini_AL1"/>
    <property type="match status" value="1"/>
</dbReference>
<dbReference type="PRINTS" id="PR00227">
    <property type="entry name" value="GEMCOATAL1"/>
</dbReference>
<evidence type="ECO:0000256" key="9">
    <source>
        <dbReference type="ARBA" id="ARBA00022801"/>
    </source>
</evidence>
<dbReference type="GO" id="GO:0016787">
    <property type="term" value="F:hydrolase activity"/>
    <property type="evidence" value="ECO:0007669"/>
    <property type="project" value="UniProtKB-KW"/>
</dbReference>
<comment type="cofactor">
    <cofactor evidence="13">
        <name>Mg(2+)</name>
        <dbReference type="ChEBI" id="CHEBI:18420"/>
    </cofactor>
    <cofactor evidence="13">
        <name>Mn(2+)</name>
        <dbReference type="ChEBI" id="CHEBI:29035"/>
    </cofactor>
    <text evidence="13">Divalent metal cations, possibly Mg(2+) or Mn(2+).</text>
</comment>
<feature type="binding site" evidence="13">
    <location>
        <position position="44"/>
    </location>
    <ligand>
        <name>a divalent metal cation</name>
        <dbReference type="ChEBI" id="CHEBI:60240"/>
    </ligand>
</feature>
<feature type="active site" description="For DNA cleavage activity" evidence="12">
    <location>
        <position position="100"/>
    </location>
</feature>
<evidence type="ECO:0000256" key="12">
    <source>
        <dbReference type="PIRSR" id="PIRSR601191-1"/>
    </source>
</evidence>
<feature type="binding site" evidence="13">
    <location>
        <position position="104"/>
    </location>
    <ligand>
        <name>a divalent metal cation</name>
        <dbReference type="ChEBI" id="CHEBI:60240"/>
    </ligand>
</feature>
<keyword evidence="9" id="KW-0378">Hydrolase</keyword>
<feature type="domain" description="CRESS-DNA virus Rep endonuclease" evidence="14">
    <location>
        <begin position="5"/>
        <end position="115"/>
    </location>
</feature>
<keyword evidence="3" id="KW-0548">Nucleotidyltransferase</keyword>
<evidence type="ECO:0000313" key="15">
    <source>
        <dbReference type="EMBL" id="AUM61789.1"/>
    </source>
</evidence>
<keyword evidence="11" id="KW-0238">DNA-binding</keyword>
<reference evidence="15" key="1">
    <citation type="submission" date="2017-01" db="EMBL/GenBank/DDBJ databases">
        <title>High-throughput sequencing uncovers low homogeneity in the biogeography of single-stranded DNA viruses.</title>
        <authorList>
            <person name="Pearson V.M."/>
            <person name="Rokyta D.R."/>
        </authorList>
    </citation>
    <scope>NUCLEOTIDE SEQUENCE</scope>
</reference>
<dbReference type="InterPro" id="IPR001301">
    <property type="entry name" value="Gemini_AL1_CLV"/>
</dbReference>
<accession>A0A2K9LSB7</accession>
<evidence type="ECO:0000256" key="7">
    <source>
        <dbReference type="ARBA" id="ARBA00022741"/>
    </source>
</evidence>
<dbReference type="GO" id="GO:0042025">
    <property type="term" value="C:host cell nucleus"/>
    <property type="evidence" value="ECO:0007669"/>
    <property type="project" value="UniProtKB-SubCell"/>
</dbReference>
<dbReference type="GO" id="GO:0004519">
    <property type="term" value="F:endonuclease activity"/>
    <property type="evidence" value="ECO:0007669"/>
    <property type="project" value="UniProtKB-KW"/>
</dbReference>
<sequence length="302" mass="35001">MAPFRISNVAVLLTYSQIGETTKEDILYTLEERLPKFQYCIGEEQHQDGGRHIHCVLRFERKFDSKDSTIFDVSTFDTWHHPNIKKIQRGQANLQRSIDYVSKEDPTPLSSFPNTLTWSEITQNSATPDEFLENIKKNYPKDYCTNLQRYEYAASKLFPQTSPNDIPVGYQNDYEYPTLNIQTDFSKSTVIIGTPGCGKTSWAKDNAPKPALFIRHLDSLALIRPEHRSIIFDDLDFRHLPVSTQKYLVDYENLSEIHVRYKVAKIKPGIPRIFTANEYPFIDDTSIHADAINRRVNKIYLD</sequence>
<evidence type="ECO:0000256" key="11">
    <source>
        <dbReference type="ARBA" id="ARBA00023125"/>
    </source>
</evidence>
<evidence type="ECO:0000256" key="5">
    <source>
        <dbReference type="ARBA" id="ARBA00022722"/>
    </source>
</evidence>
<dbReference type="GO" id="GO:0016779">
    <property type="term" value="F:nucleotidyltransferase activity"/>
    <property type="evidence" value="ECO:0007669"/>
    <property type="project" value="UniProtKB-KW"/>
</dbReference>
<dbReference type="GO" id="GO:0000166">
    <property type="term" value="F:nucleotide binding"/>
    <property type="evidence" value="ECO:0007669"/>
    <property type="project" value="UniProtKB-KW"/>
</dbReference>
<organism evidence="15">
    <name type="scientific">uncultured virus</name>
    <dbReference type="NCBI Taxonomy" id="340016"/>
    <lineage>
        <taxon>Viruses</taxon>
        <taxon>environmental samples</taxon>
    </lineage>
</organism>
<keyword evidence="2" id="KW-0808">Transferase</keyword>
<evidence type="ECO:0000259" key="14">
    <source>
        <dbReference type="PROSITE" id="PS52020"/>
    </source>
</evidence>
<feature type="binding site" evidence="13">
    <location>
        <position position="54"/>
    </location>
    <ligand>
        <name>a divalent metal cation</name>
        <dbReference type="ChEBI" id="CHEBI:60240"/>
    </ligand>
</feature>
<dbReference type="GO" id="GO:0006260">
    <property type="term" value="P:DNA replication"/>
    <property type="evidence" value="ECO:0007669"/>
    <property type="project" value="UniProtKB-KW"/>
</dbReference>
<keyword evidence="8" id="KW-0255">Endonuclease</keyword>
<keyword evidence="7" id="KW-0547">Nucleotide-binding</keyword>
<dbReference type="GO" id="GO:0005198">
    <property type="term" value="F:structural molecule activity"/>
    <property type="evidence" value="ECO:0007669"/>
    <property type="project" value="InterPro"/>
</dbReference>
<proteinExistence type="predicted"/>
<gene>
    <name evidence="15" type="primary">Rep</name>
</gene>
<dbReference type="SUPFAM" id="SSF52540">
    <property type="entry name" value="P-loop containing nucleoside triphosphate hydrolases"/>
    <property type="match status" value="1"/>
</dbReference>
<evidence type="ECO:0000256" key="6">
    <source>
        <dbReference type="ARBA" id="ARBA00022723"/>
    </source>
</evidence>
<evidence type="ECO:0000256" key="2">
    <source>
        <dbReference type="ARBA" id="ARBA00022679"/>
    </source>
</evidence>
<dbReference type="Gene3D" id="3.40.1310.20">
    <property type="match status" value="1"/>
</dbReference>
<keyword evidence="6 13" id="KW-0479">Metal-binding</keyword>
<keyword evidence="5" id="KW-0540">Nuclease</keyword>
<dbReference type="EMBL" id="KY487860">
    <property type="protein sequence ID" value="AUM61789.1"/>
    <property type="molecule type" value="Genomic_DNA"/>
</dbReference>
<protein>
    <submittedName>
        <fullName evidence="15">Rep</fullName>
    </submittedName>
</protein>
<comment type="subcellular location">
    <subcellularLocation>
        <location evidence="1">Host nucleus</location>
    </subcellularLocation>
</comment>
<keyword evidence="4" id="KW-0235">DNA replication</keyword>
<dbReference type="GO" id="GO:0046872">
    <property type="term" value="F:metal ion binding"/>
    <property type="evidence" value="ECO:0007669"/>
    <property type="project" value="UniProtKB-KW"/>
</dbReference>
<evidence type="ECO:0000256" key="8">
    <source>
        <dbReference type="ARBA" id="ARBA00022759"/>
    </source>
</evidence>
<dbReference type="PROSITE" id="PS52020">
    <property type="entry name" value="CRESS_DNA_REP"/>
    <property type="match status" value="1"/>
</dbReference>